<reference evidence="1" key="1">
    <citation type="journal article" date="2018" name="Nat. Plants">
        <title>Whole-genome landscape of Medicago truncatula symbiotic genes.</title>
        <authorList>
            <person name="Pecrix Y."/>
            <person name="Gamas P."/>
            <person name="Carrere S."/>
        </authorList>
    </citation>
    <scope>NUCLEOTIDE SEQUENCE</scope>
    <source>
        <tissue evidence="1">Leaves</tissue>
    </source>
</reference>
<gene>
    <name evidence="1" type="ORF">MtrunA17_Chr4g0018821</name>
</gene>
<protein>
    <recommendedName>
        <fullName evidence="2">Nodule Cysteine-Rich (NCR) secreted peptide</fullName>
    </recommendedName>
</protein>
<dbReference type="Proteomes" id="UP000265566">
    <property type="component" value="Chromosome 4"/>
</dbReference>
<dbReference type="AlphaFoldDB" id="A0A396I2K6"/>
<accession>A0A396I2K6</accession>
<proteinExistence type="predicted"/>
<dbReference type="EMBL" id="PSQE01000004">
    <property type="protein sequence ID" value="RHN59862.1"/>
    <property type="molecule type" value="Genomic_DNA"/>
</dbReference>
<sequence>MESQGRRMAHGVVPPSCKSDGDCKNYKCPPSLPFPYCDHDKCGCGN</sequence>
<comment type="caution">
    <text evidence="1">The sequence shown here is derived from an EMBL/GenBank/DDBJ whole genome shotgun (WGS) entry which is preliminary data.</text>
</comment>
<name>A0A396I2K6_MEDTR</name>
<dbReference type="Gramene" id="rna22027">
    <property type="protein sequence ID" value="RHN59862.1"/>
    <property type="gene ID" value="gene22027"/>
</dbReference>
<evidence type="ECO:0008006" key="2">
    <source>
        <dbReference type="Google" id="ProtNLM"/>
    </source>
</evidence>
<organism evidence="1">
    <name type="scientific">Medicago truncatula</name>
    <name type="common">Barrel medic</name>
    <name type="synonym">Medicago tribuloides</name>
    <dbReference type="NCBI Taxonomy" id="3880"/>
    <lineage>
        <taxon>Eukaryota</taxon>
        <taxon>Viridiplantae</taxon>
        <taxon>Streptophyta</taxon>
        <taxon>Embryophyta</taxon>
        <taxon>Tracheophyta</taxon>
        <taxon>Spermatophyta</taxon>
        <taxon>Magnoliopsida</taxon>
        <taxon>eudicotyledons</taxon>
        <taxon>Gunneridae</taxon>
        <taxon>Pentapetalae</taxon>
        <taxon>rosids</taxon>
        <taxon>fabids</taxon>
        <taxon>Fabales</taxon>
        <taxon>Fabaceae</taxon>
        <taxon>Papilionoideae</taxon>
        <taxon>50 kb inversion clade</taxon>
        <taxon>NPAAA clade</taxon>
        <taxon>Hologalegina</taxon>
        <taxon>IRL clade</taxon>
        <taxon>Trifolieae</taxon>
        <taxon>Medicago</taxon>
    </lineage>
</organism>
<evidence type="ECO:0000313" key="1">
    <source>
        <dbReference type="EMBL" id="RHN59862.1"/>
    </source>
</evidence>